<dbReference type="CDD" id="cd00038">
    <property type="entry name" value="CAP_ED"/>
    <property type="match status" value="1"/>
</dbReference>
<evidence type="ECO:0000313" key="6">
    <source>
        <dbReference type="Proteomes" id="UP000664288"/>
    </source>
</evidence>
<evidence type="ECO:0000256" key="1">
    <source>
        <dbReference type="ARBA" id="ARBA00023015"/>
    </source>
</evidence>
<evidence type="ECO:0000256" key="2">
    <source>
        <dbReference type="ARBA" id="ARBA00023125"/>
    </source>
</evidence>
<feature type="domain" description="HTH crp-type" evidence="4">
    <location>
        <begin position="151"/>
        <end position="225"/>
    </location>
</feature>
<keyword evidence="1" id="KW-0805">Transcription regulation</keyword>
<dbReference type="Pfam" id="PF00027">
    <property type="entry name" value="cNMP_binding"/>
    <property type="match status" value="1"/>
</dbReference>
<dbReference type="PANTHER" id="PTHR24567:SF68">
    <property type="entry name" value="DNA-BINDING TRANSCRIPTIONAL DUAL REGULATOR CRP"/>
    <property type="match status" value="1"/>
</dbReference>
<dbReference type="Proteomes" id="UP000664288">
    <property type="component" value="Unassembled WGS sequence"/>
</dbReference>
<protein>
    <submittedName>
        <fullName evidence="5">Crp/Fnr family transcriptional regulator</fullName>
    </submittedName>
</protein>
<dbReference type="SMART" id="SM00419">
    <property type="entry name" value="HTH_CRP"/>
    <property type="match status" value="1"/>
</dbReference>
<dbReference type="Pfam" id="PF13545">
    <property type="entry name" value="HTH_Crp_2"/>
    <property type="match status" value="1"/>
</dbReference>
<dbReference type="InterPro" id="IPR036388">
    <property type="entry name" value="WH-like_DNA-bd_sf"/>
</dbReference>
<keyword evidence="3" id="KW-0804">Transcription</keyword>
<dbReference type="PRINTS" id="PR00034">
    <property type="entry name" value="HTHCRP"/>
</dbReference>
<dbReference type="EMBL" id="JAFMPY010000048">
    <property type="protein sequence ID" value="MBO0906521.1"/>
    <property type="molecule type" value="Genomic_DNA"/>
</dbReference>
<organism evidence="5 6">
    <name type="scientific">Jiella sonneratiae</name>
    <dbReference type="NCBI Taxonomy" id="2816856"/>
    <lineage>
        <taxon>Bacteria</taxon>
        <taxon>Pseudomonadati</taxon>
        <taxon>Pseudomonadota</taxon>
        <taxon>Alphaproteobacteria</taxon>
        <taxon>Hyphomicrobiales</taxon>
        <taxon>Aurantimonadaceae</taxon>
        <taxon>Jiella</taxon>
    </lineage>
</organism>
<comment type="caution">
    <text evidence="5">The sequence shown here is derived from an EMBL/GenBank/DDBJ whole genome shotgun (WGS) entry which is preliminary data.</text>
</comment>
<dbReference type="InterPro" id="IPR012318">
    <property type="entry name" value="HTH_CRP"/>
</dbReference>
<dbReference type="InterPro" id="IPR014710">
    <property type="entry name" value="RmlC-like_jellyroll"/>
</dbReference>
<dbReference type="InterPro" id="IPR050397">
    <property type="entry name" value="Env_Response_Regulators"/>
</dbReference>
<proteinExistence type="predicted"/>
<dbReference type="PANTHER" id="PTHR24567">
    <property type="entry name" value="CRP FAMILY TRANSCRIPTIONAL REGULATORY PROTEIN"/>
    <property type="match status" value="1"/>
</dbReference>
<accession>A0ABS3JD79</accession>
<gene>
    <name evidence="5" type="ORF">J1C47_22980</name>
</gene>
<reference evidence="5 6" key="1">
    <citation type="submission" date="2021-03" db="EMBL/GenBank/DDBJ databases">
        <title>Whole genome sequence of Jiella sp. MQZ13P-4.</title>
        <authorList>
            <person name="Tuo L."/>
        </authorList>
    </citation>
    <scope>NUCLEOTIDE SEQUENCE [LARGE SCALE GENOMIC DNA]</scope>
    <source>
        <strain evidence="5 6">MQZ13P-4</strain>
    </source>
</reference>
<evidence type="ECO:0000256" key="3">
    <source>
        <dbReference type="ARBA" id="ARBA00023163"/>
    </source>
</evidence>
<dbReference type="Gene3D" id="2.60.120.10">
    <property type="entry name" value="Jelly Rolls"/>
    <property type="match status" value="1"/>
</dbReference>
<dbReference type="InterPro" id="IPR000595">
    <property type="entry name" value="cNMP-bd_dom"/>
</dbReference>
<keyword evidence="6" id="KW-1185">Reference proteome</keyword>
<sequence length="255" mass="28942">MMEAKLHYHPLIRHLLSTTDISEDNVRLLLELPIVEQDVGKGHTIVAEGDRPSRCCLILEGFTCRSRVLADGARQIVAFHVPGDLPDLQSLHLKRMDHSLTTLSPARLAFIPHEALRGLLRANHDLAESLWRRTLIDAAILREWVTSIGRKLARARIAHILCELTVRTAAVEVGNDTRIALPVTQNELADALGLTIVSVNRHLQEFRREGLLELRHRTLTIYDWSKLRHIAEFDSDYLHFTRPPDAVSVLLGERR</sequence>
<dbReference type="InterPro" id="IPR018490">
    <property type="entry name" value="cNMP-bd_dom_sf"/>
</dbReference>
<dbReference type="Gene3D" id="1.10.10.10">
    <property type="entry name" value="Winged helix-like DNA-binding domain superfamily/Winged helix DNA-binding domain"/>
    <property type="match status" value="1"/>
</dbReference>
<dbReference type="PROSITE" id="PS51063">
    <property type="entry name" value="HTH_CRP_2"/>
    <property type="match status" value="1"/>
</dbReference>
<keyword evidence="2" id="KW-0238">DNA-binding</keyword>
<name>A0ABS3JD79_9HYPH</name>
<evidence type="ECO:0000313" key="5">
    <source>
        <dbReference type="EMBL" id="MBO0906521.1"/>
    </source>
</evidence>
<dbReference type="RefSeq" id="WP_207353147.1">
    <property type="nucleotide sequence ID" value="NZ_JAFMPY010000048.1"/>
</dbReference>
<dbReference type="SUPFAM" id="SSF46785">
    <property type="entry name" value="Winged helix' DNA-binding domain"/>
    <property type="match status" value="1"/>
</dbReference>
<dbReference type="InterPro" id="IPR036390">
    <property type="entry name" value="WH_DNA-bd_sf"/>
</dbReference>
<dbReference type="SUPFAM" id="SSF51206">
    <property type="entry name" value="cAMP-binding domain-like"/>
    <property type="match status" value="1"/>
</dbReference>
<evidence type="ECO:0000259" key="4">
    <source>
        <dbReference type="PROSITE" id="PS51063"/>
    </source>
</evidence>